<evidence type="ECO:0000256" key="1">
    <source>
        <dbReference type="ARBA" id="ARBA00005836"/>
    </source>
</evidence>
<dbReference type="RefSeq" id="WP_328983905.1">
    <property type="nucleotide sequence ID" value="NZ_CP121472.1"/>
</dbReference>
<dbReference type="Pfam" id="PF19289">
    <property type="entry name" value="PmbA_TldD_3rd"/>
    <property type="match status" value="1"/>
</dbReference>
<sequence>MSASPIPLSRSFGSKSLGPDRAVHSKDRLAAVAANFATVAPACEFWSLRLVAEHWDRLEVRQGILEPTSLGHTLGAMVTVVTGAGLGYAATNDLSRSGLRAAGQRARCWALRHAAHGLFDASLYPRCGLQADYATPVEQPWGEVPLTDKLDLLHQANRALAIDARILDWSAWLGWNGVDQLLVSSAGADIFQHLEYLHSGLLAVANAGQQTQRRHGGGADRPRQGGMELLAAPGFVALAPRVAEEALALLAAPECPVETLDLVLLPSQMTLQIHESIGHPLELDRILGDERNYAGTSFVTPEMFGHYRYGSELLNVTFDPRVPGELASAIADDEGTLAQREYLIRNGILERPLGGALSQARSGLIGTANARASSWDRPPIDRMGNINLEPGAATLAELIAGVERGVLMETNRSWSIDDSRNKFQFGCELGRLIIDGDLRGLVRNPGYRGRSAAFWRSLDGVGDSDSVEVRGVCNCGKGEPNQGIYVGHASPPCRFRQVEVFGGGA</sequence>
<evidence type="ECO:0000256" key="3">
    <source>
        <dbReference type="ARBA" id="ARBA00022801"/>
    </source>
</evidence>
<proteinExistence type="inferred from homology"/>
<dbReference type="GO" id="GO:0006508">
    <property type="term" value="P:proteolysis"/>
    <property type="evidence" value="ECO:0007669"/>
    <property type="project" value="UniProtKB-KW"/>
</dbReference>
<evidence type="ECO:0000256" key="2">
    <source>
        <dbReference type="ARBA" id="ARBA00022670"/>
    </source>
</evidence>
<name>A0ABZ0SAS5_9GAMM</name>
<feature type="domain" description="Metalloprotease TldD/E C-terminal" evidence="6">
    <location>
        <begin position="261"/>
        <end position="500"/>
    </location>
</feature>
<evidence type="ECO:0000313" key="7">
    <source>
        <dbReference type="EMBL" id="WPL18126.1"/>
    </source>
</evidence>
<keyword evidence="4" id="KW-0482">Metalloprotease</keyword>
<dbReference type="GO" id="GO:0008233">
    <property type="term" value="F:peptidase activity"/>
    <property type="evidence" value="ECO:0007669"/>
    <property type="project" value="UniProtKB-KW"/>
</dbReference>
<dbReference type="InterPro" id="IPR045569">
    <property type="entry name" value="Metalloprtase-TldD/E_C"/>
</dbReference>
<evidence type="ECO:0000259" key="5">
    <source>
        <dbReference type="Pfam" id="PF01523"/>
    </source>
</evidence>
<reference evidence="7 8" key="1">
    <citation type="journal article" date="2023" name="Microorganisms">
        <title>Thiorhodovibrio frisius and Trv. litoralis spp. nov., Two Novel Members from a Clade of Fastidious Purple Sulfur Bacteria That Exhibit Unique Red-Shifted Light-Harvesting Capabilities.</title>
        <authorList>
            <person name="Methner A."/>
            <person name="Kuzyk S.B."/>
            <person name="Petersen J."/>
            <person name="Bauer S."/>
            <person name="Brinkmann H."/>
            <person name="Sichau K."/>
            <person name="Wanner G."/>
            <person name="Wolf J."/>
            <person name="Neumann-Schaal M."/>
            <person name="Henke P."/>
            <person name="Tank M."/>
            <person name="Sproer C."/>
            <person name="Bunk B."/>
            <person name="Overmann J."/>
        </authorList>
    </citation>
    <scope>NUCLEOTIDE SEQUENCE [LARGE SCALE GENOMIC DNA]</scope>
    <source>
        <strain evidence="7 8">DSM 6702</strain>
    </source>
</reference>
<dbReference type="EMBL" id="CP121472">
    <property type="protein sequence ID" value="WPL18126.1"/>
    <property type="molecule type" value="Genomic_DNA"/>
</dbReference>
<comment type="similarity">
    <text evidence="1">Belongs to the peptidase U62 family.</text>
</comment>
<dbReference type="SUPFAM" id="SSF111283">
    <property type="entry name" value="Putative modulator of DNA gyrase, PmbA/TldD"/>
    <property type="match status" value="1"/>
</dbReference>
<dbReference type="InterPro" id="IPR036059">
    <property type="entry name" value="TldD/PmbA_sf"/>
</dbReference>
<evidence type="ECO:0000313" key="8">
    <source>
        <dbReference type="Proteomes" id="UP001432180"/>
    </source>
</evidence>
<dbReference type="InterPro" id="IPR035068">
    <property type="entry name" value="TldD/PmbA_N"/>
</dbReference>
<dbReference type="InterPro" id="IPR051463">
    <property type="entry name" value="Peptidase_U62_metallo"/>
</dbReference>
<feature type="domain" description="Metalloprotease TldD/E N-terminal" evidence="5">
    <location>
        <begin position="46"/>
        <end position="106"/>
    </location>
</feature>
<dbReference type="Proteomes" id="UP001432180">
    <property type="component" value="Chromosome"/>
</dbReference>
<dbReference type="Pfam" id="PF01523">
    <property type="entry name" value="PmbA_TldD_1st"/>
    <property type="match status" value="1"/>
</dbReference>
<gene>
    <name evidence="7" type="ORF">Thiowin_03178</name>
</gene>
<keyword evidence="2 7" id="KW-0645">Protease</keyword>
<organism evidence="7 8">
    <name type="scientific">Thiorhodovibrio winogradskyi</name>
    <dbReference type="NCBI Taxonomy" id="77007"/>
    <lineage>
        <taxon>Bacteria</taxon>
        <taxon>Pseudomonadati</taxon>
        <taxon>Pseudomonadota</taxon>
        <taxon>Gammaproteobacteria</taxon>
        <taxon>Chromatiales</taxon>
        <taxon>Chromatiaceae</taxon>
        <taxon>Thiorhodovibrio</taxon>
    </lineage>
</organism>
<dbReference type="Gene3D" id="3.30.2290.10">
    <property type="entry name" value="PmbA/TldD superfamily"/>
    <property type="match status" value="1"/>
</dbReference>
<protein>
    <submittedName>
        <fullName evidence="7">Protease TldD</fullName>
    </submittedName>
</protein>
<dbReference type="InterPro" id="IPR002510">
    <property type="entry name" value="Metalloprtase-TldD/E_N"/>
</dbReference>
<keyword evidence="3" id="KW-0378">Hydrolase</keyword>
<accession>A0ABZ0SAS5</accession>
<dbReference type="PANTHER" id="PTHR30624">
    <property type="entry name" value="UNCHARACTERIZED PROTEIN TLDD AND PMBA"/>
    <property type="match status" value="1"/>
</dbReference>
<keyword evidence="8" id="KW-1185">Reference proteome</keyword>
<evidence type="ECO:0000259" key="6">
    <source>
        <dbReference type="Pfam" id="PF19289"/>
    </source>
</evidence>
<evidence type="ECO:0000256" key="4">
    <source>
        <dbReference type="ARBA" id="ARBA00023049"/>
    </source>
</evidence>
<dbReference type="PANTHER" id="PTHR30624:SF10">
    <property type="entry name" value="CONSERVED PROTEIN"/>
    <property type="match status" value="1"/>
</dbReference>